<dbReference type="GO" id="GO:0006096">
    <property type="term" value="P:glycolytic process"/>
    <property type="evidence" value="ECO:0007669"/>
    <property type="project" value="InterPro"/>
</dbReference>
<dbReference type="Pfam" id="PF03952">
    <property type="entry name" value="Enolase_N"/>
    <property type="match status" value="1"/>
</dbReference>
<keyword evidence="1" id="KW-0460">Magnesium</keyword>
<keyword evidence="2" id="KW-0732">Signal</keyword>
<dbReference type="Gene3D" id="3.30.390.10">
    <property type="entry name" value="Enolase-like, N-terminal domain"/>
    <property type="match status" value="1"/>
</dbReference>
<feature type="signal peptide" evidence="2">
    <location>
        <begin position="1"/>
        <end position="22"/>
    </location>
</feature>
<dbReference type="InterPro" id="IPR020811">
    <property type="entry name" value="Enolase_N"/>
</dbReference>
<dbReference type="SUPFAM" id="SSF54826">
    <property type="entry name" value="Enolase N-terminal domain-like"/>
    <property type="match status" value="1"/>
</dbReference>
<feature type="domain" description="Enolase N-terminal" evidence="3">
    <location>
        <begin position="2"/>
        <end position="32"/>
    </location>
</feature>
<proteinExistence type="predicted"/>
<organism evidence="4">
    <name type="scientific">Fagus sylvatica</name>
    <name type="common">Beechnut</name>
    <dbReference type="NCBI Taxonomy" id="28930"/>
    <lineage>
        <taxon>Eukaryota</taxon>
        <taxon>Viridiplantae</taxon>
        <taxon>Streptophyta</taxon>
        <taxon>Embryophyta</taxon>
        <taxon>Tracheophyta</taxon>
        <taxon>Spermatophyta</taxon>
        <taxon>Magnoliopsida</taxon>
        <taxon>eudicotyledons</taxon>
        <taxon>Gunneridae</taxon>
        <taxon>Pentapetalae</taxon>
        <taxon>rosids</taxon>
        <taxon>fabids</taxon>
        <taxon>Fagales</taxon>
        <taxon>Fagaceae</taxon>
        <taxon>Fagus</taxon>
    </lineage>
</organism>
<dbReference type="PANTHER" id="PTHR11902">
    <property type="entry name" value="ENOLASE"/>
    <property type="match status" value="1"/>
</dbReference>
<evidence type="ECO:0000256" key="2">
    <source>
        <dbReference type="SAM" id="SignalP"/>
    </source>
</evidence>
<dbReference type="PANTHER" id="PTHR11902:SF1">
    <property type="entry name" value="ENOLASE"/>
    <property type="match status" value="1"/>
</dbReference>
<dbReference type="AlphaFoldDB" id="A0A2N9FAQ6"/>
<evidence type="ECO:0000259" key="3">
    <source>
        <dbReference type="Pfam" id="PF03952"/>
    </source>
</evidence>
<evidence type="ECO:0000313" key="4">
    <source>
        <dbReference type="EMBL" id="SPC84282.1"/>
    </source>
</evidence>
<dbReference type="GO" id="GO:0004634">
    <property type="term" value="F:phosphopyruvate hydratase activity"/>
    <property type="evidence" value="ECO:0007669"/>
    <property type="project" value="InterPro"/>
</dbReference>
<sequence>MSGLGANAILAVSLAVCKAGAAVNKIPLYKHIANLAGNKKLVLPVPAFIVINGVHDSSRRSFLLQGGHEDGSGSYIMVDFLSLPQAATASQPPDPEESSEGFNEGTLCFLAMSDGISPAVVHYVAWSGELSW</sequence>
<dbReference type="GO" id="GO:0000015">
    <property type="term" value="C:phosphopyruvate hydratase complex"/>
    <property type="evidence" value="ECO:0007669"/>
    <property type="project" value="InterPro"/>
</dbReference>
<dbReference type="InterPro" id="IPR036849">
    <property type="entry name" value="Enolase-like_C_sf"/>
</dbReference>
<accession>A0A2N9FAQ6</accession>
<dbReference type="InterPro" id="IPR029017">
    <property type="entry name" value="Enolase-like_N"/>
</dbReference>
<dbReference type="GO" id="GO:0000287">
    <property type="term" value="F:magnesium ion binding"/>
    <property type="evidence" value="ECO:0007669"/>
    <property type="project" value="InterPro"/>
</dbReference>
<name>A0A2N9FAQ6_FAGSY</name>
<dbReference type="InterPro" id="IPR000941">
    <property type="entry name" value="Enolase"/>
</dbReference>
<protein>
    <recommendedName>
        <fullName evidence="3">Enolase N-terminal domain-containing protein</fullName>
    </recommendedName>
</protein>
<gene>
    <name evidence="4" type="ORF">FSB_LOCUS12164</name>
</gene>
<dbReference type="EMBL" id="OIVN01000700">
    <property type="protein sequence ID" value="SPC84282.1"/>
    <property type="molecule type" value="Genomic_DNA"/>
</dbReference>
<feature type="chain" id="PRO_5014906044" description="Enolase N-terminal domain-containing protein" evidence="2">
    <location>
        <begin position="23"/>
        <end position="132"/>
    </location>
</feature>
<reference evidence="4" key="1">
    <citation type="submission" date="2018-02" db="EMBL/GenBank/DDBJ databases">
        <authorList>
            <person name="Cohen D.B."/>
            <person name="Kent A.D."/>
        </authorList>
    </citation>
    <scope>NUCLEOTIDE SEQUENCE</scope>
</reference>
<dbReference type="Gene3D" id="3.20.20.120">
    <property type="entry name" value="Enolase-like C-terminal domain"/>
    <property type="match status" value="1"/>
</dbReference>
<evidence type="ECO:0000256" key="1">
    <source>
        <dbReference type="ARBA" id="ARBA00022842"/>
    </source>
</evidence>